<dbReference type="GeneID" id="85314945"/>
<dbReference type="RefSeq" id="XP_060281158.1">
    <property type="nucleotide sequence ID" value="XM_060431758.1"/>
</dbReference>
<dbReference type="SUPFAM" id="SSF53850">
    <property type="entry name" value="Periplasmic binding protein-like II"/>
    <property type="match status" value="1"/>
</dbReference>
<organism evidence="3 4">
    <name type="scientific">Phialemonium atrogriseum</name>
    <dbReference type="NCBI Taxonomy" id="1093897"/>
    <lineage>
        <taxon>Eukaryota</taxon>
        <taxon>Fungi</taxon>
        <taxon>Dikarya</taxon>
        <taxon>Ascomycota</taxon>
        <taxon>Pezizomycotina</taxon>
        <taxon>Sordariomycetes</taxon>
        <taxon>Sordariomycetidae</taxon>
        <taxon>Cephalothecales</taxon>
        <taxon>Cephalothecaceae</taxon>
        <taxon>Phialemonium</taxon>
    </lineage>
</organism>
<feature type="domain" description="SsuA/THI5-like" evidence="2">
    <location>
        <begin position="57"/>
        <end position="241"/>
    </location>
</feature>
<feature type="signal peptide" evidence="1">
    <location>
        <begin position="1"/>
        <end position="23"/>
    </location>
</feature>
<name>A0AAJ0BUX0_9PEZI</name>
<reference evidence="3" key="1">
    <citation type="submission" date="2023-06" db="EMBL/GenBank/DDBJ databases">
        <title>Genome-scale phylogeny and comparative genomics of the fungal order Sordariales.</title>
        <authorList>
            <consortium name="Lawrence Berkeley National Laboratory"/>
            <person name="Hensen N."/>
            <person name="Bonometti L."/>
            <person name="Westerberg I."/>
            <person name="Brannstrom I.O."/>
            <person name="Guillou S."/>
            <person name="Cros-Aarteil S."/>
            <person name="Calhoun S."/>
            <person name="Haridas S."/>
            <person name="Kuo A."/>
            <person name="Mondo S."/>
            <person name="Pangilinan J."/>
            <person name="Riley R."/>
            <person name="Labutti K."/>
            <person name="Andreopoulos B."/>
            <person name="Lipzen A."/>
            <person name="Chen C."/>
            <person name="Yanf M."/>
            <person name="Daum C."/>
            <person name="Ng V."/>
            <person name="Clum A."/>
            <person name="Steindorff A."/>
            <person name="Ohm R."/>
            <person name="Martin F."/>
            <person name="Silar P."/>
            <person name="Natvig D."/>
            <person name="Lalanne C."/>
            <person name="Gautier V."/>
            <person name="Ament-Velasquez S.L."/>
            <person name="Kruys A."/>
            <person name="Hutchinson M.I."/>
            <person name="Powell A.J."/>
            <person name="Barry K."/>
            <person name="Miller A.N."/>
            <person name="Grigoriev I.V."/>
            <person name="Debuchy R."/>
            <person name="Gladieux P."/>
            <person name="Thoren M.H."/>
            <person name="Johannesson H."/>
        </authorList>
    </citation>
    <scope>NUCLEOTIDE SEQUENCE</scope>
    <source>
        <strain evidence="3">8032-3</strain>
    </source>
</reference>
<protein>
    <submittedName>
        <fullName evidence="3">Periplasmic binding protein-like II</fullName>
    </submittedName>
</protein>
<feature type="chain" id="PRO_5042501262" evidence="1">
    <location>
        <begin position="24"/>
        <end position="317"/>
    </location>
</feature>
<dbReference type="PANTHER" id="PTHR30024:SF42">
    <property type="entry name" value="ALIPHATIC SULFONATES-BINDING PROTEIN-RELATED"/>
    <property type="match status" value="1"/>
</dbReference>
<dbReference type="AlphaFoldDB" id="A0AAJ0BUX0"/>
<evidence type="ECO:0000256" key="1">
    <source>
        <dbReference type="SAM" id="SignalP"/>
    </source>
</evidence>
<proteinExistence type="predicted"/>
<comment type="caution">
    <text evidence="3">The sequence shown here is derived from an EMBL/GenBank/DDBJ whole genome shotgun (WGS) entry which is preliminary data.</text>
</comment>
<dbReference type="PANTHER" id="PTHR30024">
    <property type="entry name" value="ALIPHATIC SULFONATES-BINDING PROTEIN-RELATED"/>
    <property type="match status" value="1"/>
</dbReference>
<dbReference type="EMBL" id="MU839017">
    <property type="protein sequence ID" value="KAK1764945.1"/>
    <property type="molecule type" value="Genomic_DNA"/>
</dbReference>
<accession>A0AAJ0BUX0</accession>
<evidence type="ECO:0000313" key="3">
    <source>
        <dbReference type="EMBL" id="KAK1764945.1"/>
    </source>
</evidence>
<gene>
    <name evidence="3" type="ORF">QBC33DRAFT_593707</name>
</gene>
<evidence type="ECO:0000313" key="4">
    <source>
        <dbReference type="Proteomes" id="UP001244011"/>
    </source>
</evidence>
<keyword evidence="1" id="KW-0732">Signal</keyword>
<dbReference type="Pfam" id="PF09084">
    <property type="entry name" value="NMT1"/>
    <property type="match status" value="1"/>
</dbReference>
<dbReference type="Gene3D" id="3.40.190.10">
    <property type="entry name" value="Periplasmic binding protein-like II"/>
    <property type="match status" value="1"/>
</dbReference>
<dbReference type="Proteomes" id="UP001244011">
    <property type="component" value="Unassembled WGS sequence"/>
</dbReference>
<sequence length="317" mass="34273">MTRLLPVLGLVGWFILPNHLVPALKIASDVGTIEHTPGRIAIEDYYEGDAQIVGGGITALVSDSSVDLGTNAEIPSLRTYATHKNLRIIYTMTETYYRIVANASVVPSLEDLRGKRIGTLPGSTAAYFVEKYLATVGLESTDYTLASGSPCSAAPCGRGTLPYQLATGVIDAVAIWEPTPELAVQALGPDAIVFQDRSVYRELVNLHSTVEKLADPVSRSEIVDFVRALNKAEEVFRTKPETVWDRVASALGVNASVIEAVFPIHAWRGTLAPDLLDVLVTEDPWVAKANNRAALSVEDLADLIDSSVLDEVLRMED</sequence>
<evidence type="ECO:0000259" key="2">
    <source>
        <dbReference type="Pfam" id="PF09084"/>
    </source>
</evidence>
<dbReference type="InterPro" id="IPR015168">
    <property type="entry name" value="SsuA/THI5"/>
</dbReference>
<keyword evidence="4" id="KW-1185">Reference proteome</keyword>